<organism evidence="2 3">
    <name type="scientific">Cardiocondyla obscurior</name>
    <dbReference type="NCBI Taxonomy" id="286306"/>
    <lineage>
        <taxon>Eukaryota</taxon>
        <taxon>Metazoa</taxon>
        <taxon>Ecdysozoa</taxon>
        <taxon>Arthropoda</taxon>
        <taxon>Hexapoda</taxon>
        <taxon>Insecta</taxon>
        <taxon>Pterygota</taxon>
        <taxon>Neoptera</taxon>
        <taxon>Endopterygota</taxon>
        <taxon>Hymenoptera</taxon>
        <taxon>Apocrita</taxon>
        <taxon>Aculeata</taxon>
        <taxon>Formicoidea</taxon>
        <taxon>Formicidae</taxon>
        <taxon>Myrmicinae</taxon>
        <taxon>Cardiocondyla</taxon>
    </lineage>
</organism>
<protein>
    <submittedName>
        <fullName evidence="2">Uncharacterized protein</fullName>
    </submittedName>
</protein>
<proteinExistence type="predicted"/>
<dbReference type="AlphaFoldDB" id="A0AAW2F161"/>
<dbReference type="Proteomes" id="UP001430953">
    <property type="component" value="Unassembled WGS sequence"/>
</dbReference>
<keyword evidence="3" id="KW-1185">Reference proteome</keyword>
<name>A0AAW2F161_9HYME</name>
<reference evidence="2 3" key="1">
    <citation type="submission" date="2023-03" db="EMBL/GenBank/DDBJ databases">
        <title>High recombination rates correlate with genetic variation in Cardiocondyla obscurior ants.</title>
        <authorList>
            <person name="Errbii M."/>
        </authorList>
    </citation>
    <scope>NUCLEOTIDE SEQUENCE [LARGE SCALE GENOMIC DNA]</scope>
    <source>
        <strain evidence="2">Alpha-2009</strain>
        <tissue evidence="2">Whole body</tissue>
    </source>
</reference>
<accession>A0AAW2F161</accession>
<gene>
    <name evidence="2" type="ORF">PUN28_014387</name>
</gene>
<sequence length="111" mass="12745">MHVRHARRNSRLTVTLIRPPFFRRETKEKVEEKKEARSTKVSKHGSENVKGEAAGKPSTSSQPIDTLNIFHRLQLRAQTFWGGAAKPQSKNIFYLYENGGEGIRKVKQTLR</sequence>
<feature type="region of interest" description="Disordered" evidence="1">
    <location>
        <begin position="26"/>
        <end position="63"/>
    </location>
</feature>
<feature type="compositionally biased region" description="Basic and acidic residues" evidence="1">
    <location>
        <begin position="26"/>
        <end position="50"/>
    </location>
</feature>
<evidence type="ECO:0000256" key="1">
    <source>
        <dbReference type="SAM" id="MobiDB-lite"/>
    </source>
</evidence>
<comment type="caution">
    <text evidence="2">The sequence shown here is derived from an EMBL/GenBank/DDBJ whole genome shotgun (WGS) entry which is preliminary data.</text>
</comment>
<evidence type="ECO:0000313" key="3">
    <source>
        <dbReference type="Proteomes" id="UP001430953"/>
    </source>
</evidence>
<dbReference type="EMBL" id="JADYXP020000015">
    <property type="protein sequence ID" value="KAL0109263.1"/>
    <property type="molecule type" value="Genomic_DNA"/>
</dbReference>
<evidence type="ECO:0000313" key="2">
    <source>
        <dbReference type="EMBL" id="KAL0109263.1"/>
    </source>
</evidence>